<dbReference type="GO" id="GO:0040029">
    <property type="term" value="P:epigenetic regulation of gene expression"/>
    <property type="evidence" value="ECO:0007669"/>
    <property type="project" value="TreeGrafter"/>
</dbReference>
<feature type="binding site" evidence="10">
    <location>
        <position position="359"/>
    </location>
    <ligand>
        <name>substrate</name>
    </ligand>
</feature>
<comment type="subcellular location">
    <subcellularLocation>
        <location evidence="1 8">Nucleus</location>
    </subcellularLocation>
</comment>
<sequence>MAFNNNEIVQAWVAPDPSPLSTSVEYTTYKQLTPEEKERVHQMEAEQNGIERPQGYTVSFHYNPEVEQHHFGSKHPMKPWRLQLTKQLVFGYGLHYAMDLNESLPATKDAISRFHDNDYLDFLQYIKSDTETQKRHEEELNRYDFTDEFNDCPIFDGIWDYVTLYTGATLEAAHAVSSRQSDIAISWSGGLHHAKKRQASGFCYVNDIVLAIQHLLEKHVRVLYIDIDVHHGDGVEAAFFNTDRVMTLSYHKYGEFFPGTGGPDDSGPKGYSEPGAYFSLNVPLDDGIDDRDYEWLFKRITGRTIEIFKPEAIVLQCGADSLGGDRLGKFNLNIRAHGKCVEYVKSFRLPLLILGGGGYTPRNVARAWCHETALSVDAQLHDDLPTFVPYRQAFEGVQNGNGLLYPELNSKRLSHPKGYERKDLENTVARCEEQLRCIQAHPVVSMKRYPKLNEVLRARKEIDHEIKEELEDRGYQDEAKRRRLERNTGAKREFRSAIHGSSLRSRHKLTLREGD</sequence>
<dbReference type="PANTHER" id="PTHR10625:SF36">
    <property type="entry name" value="HISTONE DEACETYLASE 3"/>
    <property type="match status" value="1"/>
</dbReference>
<evidence type="ECO:0000256" key="2">
    <source>
        <dbReference type="ARBA" id="ARBA00012111"/>
    </source>
</evidence>
<keyword evidence="7 8" id="KW-0539">Nucleus</keyword>
<comment type="similarity">
    <text evidence="8">Belongs to the histone deacetylase family. HD Type 1 subfamily.</text>
</comment>
<feature type="region of interest" description="Disordered" evidence="12">
    <location>
        <begin position="475"/>
        <end position="515"/>
    </location>
</feature>
<evidence type="ECO:0000256" key="5">
    <source>
        <dbReference type="ARBA" id="ARBA00023015"/>
    </source>
</evidence>
<proteinExistence type="inferred from homology"/>
<dbReference type="PIRSF" id="PIRSF037913">
    <property type="entry name" value="His_deacetylse_1"/>
    <property type="match status" value="1"/>
</dbReference>
<comment type="caution">
    <text evidence="14">The sequence shown here is derived from an EMBL/GenBank/DDBJ whole genome shotgun (WGS) entry which is preliminary data.</text>
</comment>
<evidence type="ECO:0000256" key="8">
    <source>
        <dbReference type="PIRNR" id="PIRNR037913"/>
    </source>
</evidence>
<keyword evidence="5 8" id="KW-0805">Transcription regulation</keyword>
<feature type="binding site" evidence="11">
    <location>
        <position position="320"/>
    </location>
    <ligand>
        <name>a divalent metal cation</name>
        <dbReference type="ChEBI" id="CHEBI:60240"/>
    </ligand>
</feature>
<reference evidence="14 15" key="1">
    <citation type="submission" date="2017-01" db="EMBL/GenBank/DDBJ databases">
        <title>Draft genome sequence of Diplodia seriata F98.1, a fungal species involved in grapevine trunk diseases.</title>
        <authorList>
            <person name="Robert-Siegwald G."/>
            <person name="Vallet J."/>
            <person name="Abou-Mansour E."/>
            <person name="Xu J."/>
            <person name="Rey P."/>
            <person name="Bertsch C."/>
            <person name="Rego C."/>
            <person name="Larignon P."/>
            <person name="Fontaine F."/>
            <person name="Lebrun M.-H."/>
        </authorList>
    </citation>
    <scope>NUCLEOTIDE SEQUENCE [LARGE SCALE GENOMIC DNA]</scope>
    <source>
        <strain evidence="14 15">F98.1</strain>
    </source>
</reference>
<keyword evidence="6 8" id="KW-0804">Transcription</keyword>
<dbReference type="Proteomes" id="UP000190776">
    <property type="component" value="Unassembled WGS sequence"/>
</dbReference>
<dbReference type="EC" id="3.5.1.98" evidence="2 8"/>
<dbReference type="EMBL" id="MSZU01000080">
    <property type="protein sequence ID" value="OMP86297.1"/>
    <property type="molecule type" value="Genomic_DNA"/>
</dbReference>
<feature type="domain" description="Histone deacetylase" evidence="13">
    <location>
        <begin position="75"/>
        <end position="373"/>
    </location>
</feature>
<evidence type="ECO:0000256" key="6">
    <source>
        <dbReference type="ARBA" id="ARBA00023163"/>
    </source>
</evidence>
<evidence type="ECO:0000256" key="9">
    <source>
        <dbReference type="PIRSR" id="PIRSR037913-1"/>
    </source>
</evidence>
<evidence type="ECO:0000313" key="14">
    <source>
        <dbReference type="EMBL" id="OMP86297.1"/>
    </source>
</evidence>
<evidence type="ECO:0000259" key="13">
    <source>
        <dbReference type="Pfam" id="PF00850"/>
    </source>
</evidence>
<feature type="binding site" evidence="11">
    <location>
        <position position="228"/>
    </location>
    <ligand>
        <name>a divalent metal cation</name>
        <dbReference type="ChEBI" id="CHEBI:60240"/>
    </ligand>
</feature>
<keyword evidence="11" id="KW-0479">Metal-binding</keyword>
<organism evidence="14 15">
    <name type="scientific">Diplodia seriata</name>
    <dbReference type="NCBI Taxonomy" id="420778"/>
    <lineage>
        <taxon>Eukaryota</taxon>
        <taxon>Fungi</taxon>
        <taxon>Dikarya</taxon>
        <taxon>Ascomycota</taxon>
        <taxon>Pezizomycotina</taxon>
        <taxon>Dothideomycetes</taxon>
        <taxon>Dothideomycetes incertae sedis</taxon>
        <taxon>Botryosphaeriales</taxon>
        <taxon>Botryosphaeriaceae</taxon>
        <taxon>Diplodia</taxon>
    </lineage>
</organism>
<keyword evidence="4 8" id="KW-0156">Chromatin regulator</keyword>
<dbReference type="Gene3D" id="3.40.800.20">
    <property type="entry name" value="Histone deacetylase domain"/>
    <property type="match status" value="1"/>
</dbReference>
<feature type="compositionally biased region" description="Basic and acidic residues" evidence="12">
    <location>
        <begin position="475"/>
        <end position="496"/>
    </location>
</feature>
<dbReference type="Pfam" id="PF00850">
    <property type="entry name" value="Hist_deacetyl"/>
    <property type="match status" value="1"/>
</dbReference>
<evidence type="ECO:0000256" key="4">
    <source>
        <dbReference type="ARBA" id="ARBA00022853"/>
    </source>
</evidence>
<gene>
    <name evidence="14" type="ORF">BK809_0003467</name>
</gene>
<dbReference type="SUPFAM" id="SSF52768">
    <property type="entry name" value="Arginase/deacetylase"/>
    <property type="match status" value="1"/>
</dbReference>
<feature type="binding site" evidence="10">
    <location>
        <position position="151"/>
    </location>
    <ligand>
        <name>substrate</name>
    </ligand>
</feature>
<dbReference type="InterPro" id="IPR003084">
    <property type="entry name" value="HDAC_I/II"/>
</dbReference>
<evidence type="ECO:0000256" key="3">
    <source>
        <dbReference type="ARBA" id="ARBA00022801"/>
    </source>
</evidence>
<keyword evidence="3 8" id="KW-0378">Hydrolase</keyword>
<dbReference type="GO" id="GO:0141221">
    <property type="term" value="F:histone deacetylase activity, hydrolytic mechanism"/>
    <property type="evidence" value="ECO:0007669"/>
    <property type="project" value="UniProtKB-EC"/>
</dbReference>
<dbReference type="AlphaFoldDB" id="A0A1S8BFK5"/>
<dbReference type="InterPro" id="IPR023696">
    <property type="entry name" value="Ureohydrolase_dom_sf"/>
</dbReference>
<dbReference type="STRING" id="420778.A0A1S8BFK5"/>
<dbReference type="OrthoDB" id="1918432at2759"/>
<feature type="binding site" evidence="10">
    <location>
        <position position="201"/>
    </location>
    <ligand>
        <name>substrate</name>
    </ligand>
</feature>
<evidence type="ECO:0000256" key="12">
    <source>
        <dbReference type="SAM" id="MobiDB-lite"/>
    </source>
</evidence>
<dbReference type="InterPro" id="IPR000286">
    <property type="entry name" value="HDACs"/>
</dbReference>
<evidence type="ECO:0000256" key="7">
    <source>
        <dbReference type="ARBA" id="ARBA00023242"/>
    </source>
</evidence>
<evidence type="ECO:0000256" key="10">
    <source>
        <dbReference type="PIRSR" id="PIRSR037913-2"/>
    </source>
</evidence>
<feature type="binding site" evidence="11">
    <location>
        <position position="230"/>
    </location>
    <ligand>
        <name>a divalent metal cation</name>
        <dbReference type="ChEBI" id="CHEBI:60240"/>
    </ligand>
</feature>
<evidence type="ECO:0000313" key="15">
    <source>
        <dbReference type="Proteomes" id="UP000190776"/>
    </source>
</evidence>
<protein>
    <recommendedName>
        <fullName evidence="2 8">Histone deacetylase</fullName>
        <ecNumber evidence="2 8">3.5.1.98</ecNumber>
    </recommendedName>
</protein>
<dbReference type="GO" id="GO:0046872">
    <property type="term" value="F:metal ion binding"/>
    <property type="evidence" value="ECO:0007669"/>
    <property type="project" value="UniProtKB-KW"/>
</dbReference>
<dbReference type="PANTHER" id="PTHR10625">
    <property type="entry name" value="HISTONE DEACETYLASE HDAC1-RELATED"/>
    <property type="match status" value="1"/>
</dbReference>
<name>A0A1S8BFK5_9PEZI</name>
<accession>A0A1S8BFK5</accession>
<comment type="catalytic activity">
    <reaction evidence="8">
        <text>N(6)-acetyl-L-lysyl-[histone] + H2O = L-lysyl-[histone] + acetate</text>
        <dbReference type="Rhea" id="RHEA:58196"/>
        <dbReference type="Rhea" id="RHEA-COMP:9845"/>
        <dbReference type="Rhea" id="RHEA-COMP:11338"/>
        <dbReference type="ChEBI" id="CHEBI:15377"/>
        <dbReference type="ChEBI" id="CHEBI:29969"/>
        <dbReference type="ChEBI" id="CHEBI:30089"/>
        <dbReference type="ChEBI" id="CHEBI:61930"/>
        <dbReference type="EC" id="3.5.1.98"/>
    </reaction>
</comment>
<feature type="active site" description="Proton acceptor" evidence="9">
    <location>
        <position position="193"/>
    </location>
</feature>
<dbReference type="InterPro" id="IPR037138">
    <property type="entry name" value="His_deacetylse_dom_sf"/>
</dbReference>
<evidence type="ECO:0000256" key="1">
    <source>
        <dbReference type="ARBA" id="ARBA00004123"/>
    </source>
</evidence>
<dbReference type="PRINTS" id="PR01271">
    <property type="entry name" value="HISDACETLASE"/>
</dbReference>
<dbReference type="GO" id="GO:0070210">
    <property type="term" value="C:Rpd3L-Expanded complex"/>
    <property type="evidence" value="ECO:0007669"/>
    <property type="project" value="TreeGrafter"/>
</dbReference>
<dbReference type="PRINTS" id="PR01270">
    <property type="entry name" value="HDASUPER"/>
</dbReference>
<evidence type="ECO:0000256" key="11">
    <source>
        <dbReference type="PIRSR" id="PIRSR037913-3"/>
    </source>
</evidence>
<dbReference type="InterPro" id="IPR023801">
    <property type="entry name" value="His_deacetylse_dom"/>
</dbReference>